<dbReference type="EMBL" id="HBFB01035521">
    <property type="protein sequence ID" value="CAD8695769.1"/>
    <property type="molecule type" value="Transcribed_RNA"/>
</dbReference>
<comment type="subcellular location">
    <subcellularLocation>
        <location evidence="1">Cytoplasm</location>
        <location evidence="1">Cytoskeleton</location>
        <location evidence="1">Cilium axoneme</location>
    </subcellularLocation>
</comment>
<feature type="compositionally biased region" description="Low complexity" evidence="2">
    <location>
        <begin position="724"/>
        <end position="742"/>
    </location>
</feature>
<proteinExistence type="predicted"/>
<feature type="region of interest" description="Disordered" evidence="2">
    <location>
        <begin position="617"/>
        <end position="652"/>
    </location>
</feature>
<dbReference type="InterPro" id="IPR032675">
    <property type="entry name" value="LRR_dom_sf"/>
</dbReference>
<evidence type="ECO:0000256" key="2">
    <source>
        <dbReference type="SAM" id="MobiDB-lite"/>
    </source>
</evidence>
<organism evidence="3">
    <name type="scientific">Chlamydomonas leiostraca</name>
    <dbReference type="NCBI Taxonomy" id="1034604"/>
    <lineage>
        <taxon>Eukaryota</taxon>
        <taxon>Viridiplantae</taxon>
        <taxon>Chlorophyta</taxon>
        <taxon>core chlorophytes</taxon>
        <taxon>Chlorophyceae</taxon>
        <taxon>CS clade</taxon>
        <taxon>Chlamydomonadales</taxon>
        <taxon>Chlamydomonadaceae</taxon>
        <taxon>Chlamydomonas</taxon>
    </lineage>
</organism>
<feature type="region of interest" description="Disordered" evidence="2">
    <location>
        <begin position="706"/>
        <end position="747"/>
    </location>
</feature>
<accession>A0A7S0X198</accession>
<dbReference type="SUPFAM" id="SSF52047">
    <property type="entry name" value="RNI-like"/>
    <property type="match status" value="1"/>
</dbReference>
<name>A0A7S0X198_9CHLO</name>
<reference evidence="3" key="1">
    <citation type="submission" date="2021-01" db="EMBL/GenBank/DDBJ databases">
        <authorList>
            <person name="Corre E."/>
            <person name="Pelletier E."/>
            <person name="Niang G."/>
            <person name="Scheremetjew M."/>
            <person name="Finn R."/>
            <person name="Kale V."/>
            <person name="Holt S."/>
            <person name="Cochrane G."/>
            <person name="Meng A."/>
            <person name="Brown T."/>
            <person name="Cohen L."/>
        </authorList>
    </citation>
    <scope>NUCLEOTIDE SEQUENCE</scope>
    <source>
        <strain evidence="3">SAG 11-49</strain>
    </source>
</reference>
<sequence>MAVQMESTDSPADVFTAWLSNLDGMLDVETVNTLMRTSNFVRHAMLTGQKHIGVSAQGSSFPGVLNTLRQELERAAADNCMTQPRIKHASAKEPFLHLAARGCSSPDPLSALLAEAAGKGGQDATGSTAPPKPLTNLGKLVLTQDLSDDAVANRVDAVVARSRQAVRHNPGSVPMPLLLPNLSTIELHECALAPSSLSLLQPLRQVSCLVLSGCTGSFPTSITSLSHLRSLKIDDNGSSGILADGASQHAEQPSLALSSLVGLQGKLTSLTLTGSIHDCWSEAAVQSQLCSTLSALSHLTHLECELSSYFESEEEGTADSIVGWVGGITPITPGLSLLSSLSLPSHHLVRADVAALLRDVPGLRKLTARSIHLGGDDFSSQPPFLLGPPATDRSAVANSSRADTGPVCSWEELTVVEMDAETLSLLPLYSLRTLSLSTLDCRGRMSQMQADSAELVLDAWEHVEEQPLLPSVVEAVRSNLSRLRGGASIAPGLVVDGAARCRDARCLQLHLRVLAAVTVATRTGPAPLLQVGLDRPMLPVLAEATGGGLHTLHLTPPHGRTAEVELRLTFAAADSISASQAPLPAADVPPDSPAVVEAGQEAVQNMLQEGFMAAVGPLPAADDDAQGNAESEALAADSAWSEDEQSGPVTAPSWLPHINQHFSGLMDLALHWQDKLPAQLQDFRGLSVLTALTSLSMTANWQFSRCESSSDAGPADSSKEGASEAEAAEAAASAEGDASGADAEAELPPPAEEVAAHGAVLQAACSLKSLASLHLSLGGYEYAHTEGVVQLAGALTALTSLSLPGHILNEEGARALHRHVPGLKHVHVAAIQLPEPRTPVAPSRGSALNNIAYAAAVVTAARPTGGGAGWERLAVEDPPDVATLAAITPHLSLKQPLTMPTAELAVGFCASPATFRWHADIIAAGSIGKQGIATSGPLSRLSGCDEACDTLEIHTDITGPVPEVVRLSGRLFRPCTNQYAIKICTGMSAGQAEALTACQAADSIRLRDGVGDGVGSSKECVLRLYCMIATEEFWVALAREAGRGCALRGLVLDHDADNGIYVEIKWAALTAFCEHMCLRAPVKQPFTIRGPAILHRHLARVPGLERHEVHIPTRVLRALQQQIEEWGGQVVLDIQCMGQPDLLDSLLLGTEESKATTI</sequence>
<evidence type="ECO:0000313" key="3">
    <source>
        <dbReference type="EMBL" id="CAD8695769.1"/>
    </source>
</evidence>
<dbReference type="GO" id="GO:0005930">
    <property type="term" value="C:axoneme"/>
    <property type="evidence" value="ECO:0007669"/>
    <property type="project" value="UniProtKB-SubCell"/>
</dbReference>
<dbReference type="AlphaFoldDB" id="A0A7S0X198"/>
<protein>
    <submittedName>
        <fullName evidence="3">Uncharacterized protein</fullName>
    </submittedName>
</protein>
<evidence type="ECO:0000256" key="1">
    <source>
        <dbReference type="ARBA" id="ARBA00004430"/>
    </source>
</evidence>
<dbReference type="Gene3D" id="3.80.10.10">
    <property type="entry name" value="Ribonuclease Inhibitor"/>
    <property type="match status" value="1"/>
</dbReference>
<gene>
    <name evidence="3" type="ORF">CLEI1391_LOCUS19955</name>
</gene>